<evidence type="ECO:0008006" key="3">
    <source>
        <dbReference type="Google" id="ProtNLM"/>
    </source>
</evidence>
<dbReference type="SUPFAM" id="SSF53474">
    <property type="entry name" value="alpha/beta-Hydrolases"/>
    <property type="match status" value="1"/>
</dbReference>
<organism evidence="1 2">
    <name type="scientific">Corynebacterium casei UCMA 3821</name>
    <dbReference type="NCBI Taxonomy" id="1110505"/>
    <lineage>
        <taxon>Bacteria</taxon>
        <taxon>Bacillati</taxon>
        <taxon>Actinomycetota</taxon>
        <taxon>Actinomycetes</taxon>
        <taxon>Mycobacteriales</taxon>
        <taxon>Corynebacteriaceae</taxon>
        <taxon>Corynebacterium</taxon>
    </lineage>
</organism>
<dbReference type="EMBL" id="CAFW01000047">
    <property type="protein sequence ID" value="CCE54896.1"/>
    <property type="molecule type" value="Genomic_DNA"/>
</dbReference>
<proteinExistence type="predicted"/>
<comment type="caution">
    <text evidence="1">The sequence shown here is derived from an EMBL/GenBank/DDBJ whole genome shotgun (WGS) entry which is preliminary data.</text>
</comment>
<reference evidence="1 2" key="1">
    <citation type="journal article" date="2012" name="J. Bacteriol.">
        <title>Genome Sequence of Corynebacterium casei UCMA 3821, Isolated from a Smear-Ripened Cheese.</title>
        <authorList>
            <person name="Monnet C."/>
            <person name="Loux V."/>
            <person name="Bento P."/>
            <person name="Gibrat J.F."/>
            <person name="Straub C."/>
            <person name="Bonnarme P."/>
            <person name="Landaud S."/>
            <person name="Irlinger F."/>
        </authorList>
    </citation>
    <scope>NUCLEOTIDE SEQUENCE [LARGE SCALE GENOMIC DNA]</scope>
    <source>
        <strain evidence="1 2">UCMA 3821</strain>
    </source>
</reference>
<dbReference type="InterPro" id="IPR029058">
    <property type="entry name" value="AB_hydrolase_fold"/>
</dbReference>
<dbReference type="Proteomes" id="UP000004840">
    <property type="component" value="Unassembled WGS sequence"/>
</dbReference>
<dbReference type="AlphaFoldDB" id="G7HXI1"/>
<sequence>MVSFHGALNRKTYEIPRFERVATLAQTPYSSLFISDPALWLDETLQLAWYTGWGSGPKLDSILAPFINEVAKQLGVKTIILSGSSGGGFASLQVSSLIPGSYALAFNPQTHVHGYHDSGKPTDNGAVRKYIEVLYPEAAPNGIWKIDFSVDWTEELDDGFSPIRRYKTAQDNFIVYCNNLNDWHVEQHYQPFEEAFTQSAGKEALRTINYNGKQGHHPPNASEFMEGLNSTVHWARENQ</sequence>
<protein>
    <recommendedName>
        <fullName evidence="3">Esterase</fullName>
    </recommendedName>
</protein>
<name>G7HXI1_9CORY</name>
<gene>
    <name evidence="1" type="ORF">CCAS_06700</name>
</gene>
<accession>G7HXI1</accession>
<evidence type="ECO:0000313" key="1">
    <source>
        <dbReference type="EMBL" id="CCE54896.1"/>
    </source>
</evidence>
<evidence type="ECO:0000313" key="2">
    <source>
        <dbReference type="Proteomes" id="UP000004840"/>
    </source>
</evidence>
<dbReference type="RefSeq" id="WP_006822401.1">
    <property type="nucleotide sequence ID" value="NZ_CAFW01000047.1"/>
</dbReference>